<dbReference type="STRING" id="1802158.A2827_01640"/>
<gene>
    <name evidence="1" type="ORF">A2827_01640</name>
</gene>
<protein>
    <submittedName>
        <fullName evidence="1">Uncharacterized protein</fullName>
    </submittedName>
</protein>
<organism evidence="1 2">
    <name type="scientific">Candidatus Spechtbacteria bacterium RIFCSPHIGHO2_01_FULL_43_30</name>
    <dbReference type="NCBI Taxonomy" id="1802158"/>
    <lineage>
        <taxon>Bacteria</taxon>
        <taxon>Candidatus Spechtiibacteriota</taxon>
    </lineage>
</organism>
<dbReference type="Proteomes" id="UP000177932">
    <property type="component" value="Unassembled WGS sequence"/>
</dbReference>
<proteinExistence type="predicted"/>
<accession>A0A1G2H6T3</accession>
<dbReference type="EMBL" id="MHOD01000013">
    <property type="protein sequence ID" value="OGZ58184.1"/>
    <property type="molecule type" value="Genomic_DNA"/>
</dbReference>
<sequence length="223" mass="25979">METFQPKPESNEAKEKQALWDKTMEKLDRVADRLDKPIDAGIKETVVAFIVSEFPTYGSCEGHVEERFDKSIKLRPYIEVGLDEPRQRFIGESEIKEHIAAEYGITAEELEDNDAAERAYWDYIHEQDVPETLEFLEIRAKNEELERLIQQILETFYQNRQVSEDIKLTIKRIGPAGHFRVTTAKENPKEVPESELENCQKQLLAEQEEVKAFTQFLKGRFLS</sequence>
<reference evidence="1 2" key="1">
    <citation type="journal article" date="2016" name="Nat. Commun.">
        <title>Thousands of microbial genomes shed light on interconnected biogeochemical processes in an aquifer system.</title>
        <authorList>
            <person name="Anantharaman K."/>
            <person name="Brown C.T."/>
            <person name="Hug L.A."/>
            <person name="Sharon I."/>
            <person name="Castelle C.J."/>
            <person name="Probst A.J."/>
            <person name="Thomas B.C."/>
            <person name="Singh A."/>
            <person name="Wilkins M.J."/>
            <person name="Karaoz U."/>
            <person name="Brodie E.L."/>
            <person name="Williams K.H."/>
            <person name="Hubbard S.S."/>
            <person name="Banfield J.F."/>
        </authorList>
    </citation>
    <scope>NUCLEOTIDE SEQUENCE [LARGE SCALE GENOMIC DNA]</scope>
</reference>
<evidence type="ECO:0000313" key="2">
    <source>
        <dbReference type="Proteomes" id="UP000177932"/>
    </source>
</evidence>
<comment type="caution">
    <text evidence="1">The sequence shown here is derived from an EMBL/GenBank/DDBJ whole genome shotgun (WGS) entry which is preliminary data.</text>
</comment>
<name>A0A1G2H6T3_9BACT</name>
<dbReference type="AlphaFoldDB" id="A0A1G2H6T3"/>
<evidence type="ECO:0000313" key="1">
    <source>
        <dbReference type="EMBL" id="OGZ58184.1"/>
    </source>
</evidence>